<dbReference type="GO" id="GO:0000460">
    <property type="term" value="P:maturation of 5.8S rRNA"/>
    <property type="evidence" value="ECO:0007669"/>
    <property type="project" value="UniProtKB-ARBA"/>
</dbReference>
<evidence type="ECO:0000256" key="8">
    <source>
        <dbReference type="ARBA" id="ARBA00044198"/>
    </source>
</evidence>
<dbReference type="FunFam" id="3.30.70.3250:FF:000004">
    <property type="entry name" value="Ribonuclease P/MRP protein subunit POP5"/>
    <property type="match status" value="1"/>
</dbReference>
<dbReference type="GO" id="GO:0000172">
    <property type="term" value="C:ribonuclease MRP complex"/>
    <property type="evidence" value="ECO:0007669"/>
    <property type="project" value="TreeGrafter"/>
</dbReference>
<keyword evidence="12" id="KW-1185">Reference proteome</keyword>
<dbReference type="PANTHER" id="PTHR15441:SF2">
    <property type="entry name" value="RIBONUCLEASE P_MRP PROTEIN SUBUNIT POP5"/>
    <property type="match status" value="1"/>
</dbReference>
<accession>A0A2D3V8G5</accession>
<organism evidence="11 12">
    <name type="scientific">Ramularia collo-cygni</name>
    <dbReference type="NCBI Taxonomy" id="112498"/>
    <lineage>
        <taxon>Eukaryota</taxon>
        <taxon>Fungi</taxon>
        <taxon>Dikarya</taxon>
        <taxon>Ascomycota</taxon>
        <taxon>Pezizomycotina</taxon>
        <taxon>Dothideomycetes</taxon>
        <taxon>Dothideomycetidae</taxon>
        <taxon>Mycosphaerellales</taxon>
        <taxon>Mycosphaerellaceae</taxon>
        <taxon>Ramularia</taxon>
    </lineage>
</organism>
<dbReference type="GO" id="GO:0033204">
    <property type="term" value="F:ribonuclease P RNA binding"/>
    <property type="evidence" value="ECO:0007669"/>
    <property type="project" value="InterPro"/>
</dbReference>
<comment type="subcellular location">
    <subcellularLocation>
        <location evidence="2">Nucleus</location>
    </subcellularLocation>
</comment>
<comment type="similarity">
    <text evidence="3 10">Belongs to the eukaryotic/archaeal RNase P protein component 2 family.</text>
</comment>
<dbReference type="GeneID" id="35604000"/>
<evidence type="ECO:0000256" key="10">
    <source>
        <dbReference type="PIRNR" id="PIRNR023803"/>
    </source>
</evidence>
<dbReference type="GO" id="GO:0001682">
    <property type="term" value="P:tRNA 5'-leader removal"/>
    <property type="evidence" value="ECO:0007669"/>
    <property type="project" value="InterPro"/>
</dbReference>
<dbReference type="InterPro" id="IPR038085">
    <property type="entry name" value="Rnp2-like_sf"/>
</dbReference>
<proteinExistence type="inferred from homology"/>
<dbReference type="GO" id="GO:0004526">
    <property type="term" value="F:ribonuclease P activity"/>
    <property type="evidence" value="ECO:0007669"/>
    <property type="project" value="UniProtKB-EC"/>
</dbReference>
<evidence type="ECO:0000256" key="6">
    <source>
        <dbReference type="ARBA" id="ARBA00022801"/>
    </source>
</evidence>
<dbReference type="InterPro" id="IPR016819">
    <property type="entry name" value="RNase_P/MRP_POP5"/>
</dbReference>
<dbReference type="InterPro" id="IPR002759">
    <property type="entry name" value="Pop5/Rpp14/Rnp2-like"/>
</dbReference>
<dbReference type="Pfam" id="PF01900">
    <property type="entry name" value="RNase_P_Rpp14"/>
    <property type="match status" value="1"/>
</dbReference>
<dbReference type="Proteomes" id="UP000225277">
    <property type="component" value="Unassembled WGS sequence"/>
</dbReference>
<evidence type="ECO:0000256" key="2">
    <source>
        <dbReference type="ARBA" id="ARBA00004123"/>
    </source>
</evidence>
<dbReference type="SUPFAM" id="SSF160350">
    <property type="entry name" value="Rnp2-like"/>
    <property type="match status" value="1"/>
</dbReference>
<protein>
    <recommendedName>
        <fullName evidence="8 10">Ribonuclease P/MRP protein subunit POP5</fullName>
        <ecNumber evidence="4 10">3.1.26.5</ecNumber>
    </recommendedName>
</protein>
<dbReference type="OrthoDB" id="24745at2759"/>
<dbReference type="EC" id="3.1.26.5" evidence="4 10"/>
<gene>
    <name evidence="11" type="ORF">RCC_08921</name>
</gene>
<dbReference type="EMBL" id="FJUY01000016">
    <property type="protein sequence ID" value="CZT23210.1"/>
    <property type="molecule type" value="Genomic_DNA"/>
</dbReference>
<dbReference type="GO" id="GO:0030681">
    <property type="term" value="C:multimeric ribonuclease P complex"/>
    <property type="evidence" value="ECO:0007669"/>
    <property type="project" value="TreeGrafter"/>
</dbReference>
<evidence type="ECO:0000313" key="11">
    <source>
        <dbReference type="EMBL" id="CZT23210.1"/>
    </source>
</evidence>
<dbReference type="AlphaFoldDB" id="A0A2D3V8G5"/>
<dbReference type="GO" id="GO:0005730">
    <property type="term" value="C:nucleolus"/>
    <property type="evidence" value="ECO:0007669"/>
    <property type="project" value="TreeGrafter"/>
</dbReference>
<sequence length="174" mass="19345">MVRIKHRYLLLNILYPTPPPQQKGKADEKDLPWTVTFRRPSPDRLNPQLLARMIRDGVAELFGEYGAGMVAGSLQVKYLSSATSTAIVRVSRAHDRLVWAALSFVTHVPGGRPERCVVQVVRVSGTIKKVEEEAVRLARRGIVRAQKGPEALEDDMDQIDRMEVIDSDGSGDEG</sequence>
<keyword evidence="6" id="KW-0378">Hydrolase</keyword>
<evidence type="ECO:0000256" key="9">
    <source>
        <dbReference type="ARBA" id="ARBA00055200"/>
    </source>
</evidence>
<comment type="catalytic activity">
    <reaction evidence="1 10">
        <text>Endonucleolytic cleavage of RNA, removing 5'-extranucleotides from tRNA precursor.</text>
        <dbReference type="EC" id="3.1.26.5"/>
    </reaction>
</comment>
<dbReference type="STRING" id="112498.A0A2D3V8G5"/>
<keyword evidence="5 10" id="KW-0819">tRNA processing</keyword>
<dbReference type="PIRSF" id="PIRSF023803">
    <property type="entry name" value="Ribonuclease_P_prd"/>
    <property type="match status" value="1"/>
</dbReference>
<evidence type="ECO:0000256" key="4">
    <source>
        <dbReference type="ARBA" id="ARBA00012179"/>
    </source>
</evidence>
<name>A0A2D3V8G5_9PEZI</name>
<evidence type="ECO:0000256" key="7">
    <source>
        <dbReference type="ARBA" id="ARBA00023242"/>
    </source>
</evidence>
<evidence type="ECO:0000313" key="12">
    <source>
        <dbReference type="Proteomes" id="UP000225277"/>
    </source>
</evidence>
<dbReference type="Gene3D" id="3.30.70.3250">
    <property type="entry name" value="Ribonuclease P, Pop5 subunit"/>
    <property type="match status" value="1"/>
</dbReference>
<dbReference type="PANTHER" id="PTHR15441">
    <property type="entry name" value="RIBONUCLEASE P PROTEIN SUBUNIT P14"/>
    <property type="match status" value="1"/>
</dbReference>
<evidence type="ECO:0000256" key="1">
    <source>
        <dbReference type="ARBA" id="ARBA00000928"/>
    </source>
</evidence>
<dbReference type="RefSeq" id="XP_023629934.1">
    <property type="nucleotide sequence ID" value="XM_023774166.1"/>
</dbReference>
<comment type="function">
    <text evidence="9">Component of ribonuclease P, a protein complex that generates mature tRNA molecules by cleaving their 5'-ends. Also a component of RNase MRP, which cleaves pre-rRNA sequences.</text>
</comment>
<reference evidence="11 12" key="1">
    <citation type="submission" date="2016-03" db="EMBL/GenBank/DDBJ databases">
        <authorList>
            <person name="Ploux O."/>
        </authorList>
    </citation>
    <scope>NUCLEOTIDE SEQUENCE [LARGE SCALE GENOMIC DNA]</scope>
    <source>
        <strain evidence="11 12">URUG2</strain>
    </source>
</reference>
<keyword evidence="7" id="KW-0539">Nucleus</keyword>
<evidence type="ECO:0000256" key="5">
    <source>
        <dbReference type="ARBA" id="ARBA00022694"/>
    </source>
</evidence>
<evidence type="ECO:0000256" key="3">
    <source>
        <dbReference type="ARBA" id="ARBA00010800"/>
    </source>
</evidence>